<comment type="caution">
    <text evidence="2">The sequence shown here is derived from an EMBL/GenBank/DDBJ whole genome shotgun (WGS) entry which is preliminary data.</text>
</comment>
<evidence type="ECO:0000259" key="1">
    <source>
        <dbReference type="Pfam" id="PF00557"/>
    </source>
</evidence>
<dbReference type="AlphaFoldDB" id="A0A9D1S454"/>
<feature type="domain" description="Peptidase M24" evidence="1">
    <location>
        <begin position="163"/>
        <end position="372"/>
    </location>
</feature>
<dbReference type="SUPFAM" id="SSF55920">
    <property type="entry name" value="Creatinase/aminopeptidase"/>
    <property type="match status" value="1"/>
</dbReference>
<protein>
    <submittedName>
        <fullName evidence="2">Aminopeptidase P family protein</fullName>
    </submittedName>
</protein>
<keyword evidence="2" id="KW-0378">Hydrolase</keyword>
<dbReference type="InterPro" id="IPR001714">
    <property type="entry name" value="Pept_M24_MAP"/>
</dbReference>
<keyword evidence="2" id="KW-0031">Aminopeptidase</keyword>
<sequence>MLIIKQRIARGIEAMRAQDVDMWIALGRDLPHKGEPMLNYLLTYPMSGPVAVVLCANGATYAINSPMEIEEIESMGTYEHVIANTEGYAGIKKTIADIVRAEQPDRIALNYSEKDPTADGLSLTCYRVLCDAFRIAGFQGETLSSQMLMKYLRANRSPEEIARIRAAVQQSMAIYQQARPHMRLGMSGIDIQRLFQSLADAHGFGYSWPKYGNPFNSIGTRSSYLCKRPAADVFIEPGNVVNVDFGIIVDGASSDNQRTFYALRPGESAPPDEVQRAFNALGDVNRALYEHMRAGVGSGELLEYANAEFRRHGYPERRGGFGHEIGFLAHDGALSPGSSACEPEIDSTLLEGMTFTLEPAIITSHGRVCREEVVAVGKERGELLSTLQDEIWLIRD</sequence>
<dbReference type="InterPro" id="IPR036005">
    <property type="entry name" value="Creatinase/aminopeptidase-like"/>
</dbReference>
<reference evidence="2" key="2">
    <citation type="journal article" date="2021" name="PeerJ">
        <title>Extensive microbial diversity within the chicken gut microbiome revealed by metagenomics and culture.</title>
        <authorList>
            <person name="Gilroy R."/>
            <person name="Ravi A."/>
            <person name="Getino M."/>
            <person name="Pursley I."/>
            <person name="Horton D.L."/>
            <person name="Alikhan N.F."/>
            <person name="Baker D."/>
            <person name="Gharbi K."/>
            <person name="Hall N."/>
            <person name="Watson M."/>
            <person name="Adriaenssens E.M."/>
            <person name="Foster-Nyarko E."/>
            <person name="Jarju S."/>
            <person name="Secka A."/>
            <person name="Antonio M."/>
            <person name="Oren A."/>
            <person name="Chaudhuri R.R."/>
            <person name="La Ragione R."/>
            <person name="Hildebrand F."/>
            <person name="Pallen M.J."/>
        </authorList>
    </citation>
    <scope>NUCLEOTIDE SEQUENCE</scope>
    <source>
        <strain evidence="2">ChiSxjej2B14-8506</strain>
    </source>
</reference>
<gene>
    <name evidence="2" type="ORF">IAC59_00765</name>
</gene>
<dbReference type="InterPro" id="IPR000994">
    <property type="entry name" value="Pept_M24"/>
</dbReference>
<dbReference type="Gene3D" id="3.90.230.10">
    <property type="entry name" value="Creatinase/methionine aminopeptidase superfamily"/>
    <property type="match status" value="1"/>
</dbReference>
<evidence type="ECO:0000313" key="3">
    <source>
        <dbReference type="Proteomes" id="UP000824123"/>
    </source>
</evidence>
<dbReference type="PANTHER" id="PTHR46112">
    <property type="entry name" value="AMINOPEPTIDASE"/>
    <property type="match status" value="1"/>
</dbReference>
<organism evidence="2 3">
    <name type="scientific">Candidatus Fimadaptatus faecigallinarum</name>
    <dbReference type="NCBI Taxonomy" id="2840814"/>
    <lineage>
        <taxon>Bacteria</taxon>
        <taxon>Bacillati</taxon>
        <taxon>Bacillota</taxon>
        <taxon>Clostridia</taxon>
        <taxon>Eubacteriales</taxon>
        <taxon>Candidatus Fimadaptatus</taxon>
    </lineage>
</organism>
<reference evidence="2" key="1">
    <citation type="submission" date="2020-10" db="EMBL/GenBank/DDBJ databases">
        <authorList>
            <person name="Gilroy R."/>
        </authorList>
    </citation>
    <scope>NUCLEOTIDE SEQUENCE</scope>
    <source>
        <strain evidence="2">ChiSxjej2B14-8506</strain>
    </source>
</reference>
<evidence type="ECO:0000313" key="2">
    <source>
        <dbReference type="EMBL" id="HIU45773.1"/>
    </source>
</evidence>
<dbReference type="PRINTS" id="PR00599">
    <property type="entry name" value="MAPEPTIDASE"/>
</dbReference>
<proteinExistence type="predicted"/>
<dbReference type="PANTHER" id="PTHR46112:SF8">
    <property type="entry name" value="CYTOPLASMIC PEPTIDASE PEPQ-RELATED"/>
    <property type="match status" value="1"/>
</dbReference>
<dbReference type="Proteomes" id="UP000824123">
    <property type="component" value="Unassembled WGS sequence"/>
</dbReference>
<keyword evidence="2" id="KW-0645">Protease</keyword>
<dbReference type="EMBL" id="DVNK01000005">
    <property type="protein sequence ID" value="HIU45773.1"/>
    <property type="molecule type" value="Genomic_DNA"/>
</dbReference>
<accession>A0A9D1S454</accession>
<dbReference type="GO" id="GO:0008235">
    <property type="term" value="F:metalloexopeptidase activity"/>
    <property type="evidence" value="ECO:0007669"/>
    <property type="project" value="UniProtKB-ARBA"/>
</dbReference>
<dbReference type="InterPro" id="IPR050659">
    <property type="entry name" value="Peptidase_M24B"/>
</dbReference>
<name>A0A9D1S454_9FIRM</name>
<dbReference type="GO" id="GO:0004177">
    <property type="term" value="F:aminopeptidase activity"/>
    <property type="evidence" value="ECO:0007669"/>
    <property type="project" value="UniProtKB-KW"/>
</dbReference>
<dbReference type="Pfam" id="PF00557">
    <property type="entry name" value="Peptidase_M24"/>
    <property type="match status" value="1"/>
</dbReference>